<keyword evidence="1" id="KW-0812">Transmembrane</keyword>
<protein>
    <recommendedName>
        <fullName evidence="4">DUF2892 domain-containing protein</fullName>
    </recommendedName>
</protein>
<dbReference type="EMBL" id="WWNE01000005">
    <property type="protein sequence ID" value="NBG65571.1"/>
    <property type="molecule type" value="Genomic_DNA"/>
</dbReference>
<name>A0A6N9NJB3_9FLAO</name>
<organism evidence="2 3">
    <name type="scientific">Acidiluteibacter ferrifornacis</name>
    <dbReference type="NCBI Taxonomy" id="2692424"/>
    <lineage>
        <taxon>Bacteria</taxon>
        <taxon>Pseudomonadati</taxon>
        <taxon>Bacteroidota</taxon>
        <taxon>Flavobacteriia</taxon>
        <taxon>Flavobacteriales</taxon>
        <taxon>Cryomorphaceae</taxon>
        <taxon>Acidiluteibacter</taxon>
    </lineage>
</organism>
<evidence type="ECO:0008006" key="4">
    <source>
        <dbReference type="Google" id="ProtNLM"/>
    </source>
</evidence>
<feature type="transmembrane region" description="Helical" evidence="1">
    <location>
        <begin position="35"/>
        <end position="55"/>
    </location>
</feature>
<gene>
    <name evidence="2" type="ORF">GQN54_05550</name>
</gene>
<proteinExistence type="predicted"/>
<dbReference type="RefSeq" id="WP_160632523.1">
    <property type="nucleotide sequence ID" value="NZ_WWNE01000005.1"/>
</dbReference>
<keyword evidence="1" id="KW-0472">Membrane</keyword>
<dbReference type="Proteomes" id="UP000470771">
    <property type="component" value="Unassembled WGS sequence"/>
</dbReference>
<keyword evidence="3" id="KW-1185">Reference proteome</keyword>
<keyword evidence="1" id="KW-1133">Transmembrane helix</keyword>
<evidence type="ECO:0000256" key="1">
    <source>
        <dbReference type="SAM" id="Phobius"/>
    </source>
</evidence>
<dbReference type="AlphaFoldDB" id="A0A6N9NJB3"/>
<comment type="caution">
    <text evidence="2">The sequence shown here is derived from an EMBL/GenBank/DDBJ whole genome shotgun (WGS) entry which is preliminary data.</text>
</comment>
<feature type="transmembrane region" description="Helical" evidence="1">
    <location>
        <begin position="12"/>
        <end position="29"/>
    </location>
</feature>
<evidence type="ECO:0000313" key="2">
    <source>
        <dbReference type="EMBL" id="NBG65571.1"/>
    </source>
</evidence>
<sequence length="86" mass="9552">MKNLINLKHWNWIRLVRLALTIIVGVEAYRSGEVVFYIIGSVLLVQTLFGGTCGVNSSCAASNESDNQSLDSVKYEEIKSLFVLTD</sequence>
<reference evidence="2 3" key="1">
    <citation type="submission" date="2019-12" db="EMBL/GenBank/DDBJ databases">
        <authorList>
            <person name="Zhao J."/>
        </authorList>
    </citation>
    <scope>NUCLEOTIDE SEQUENCE [LARGE SCALE GENOMIC DNA]</scope>
    <source>
        <strain evidence="2 3">S-15</strain>
    </source>
</reference>
<evidence type="ECO:0000313" key="3">
    <source>
        <dbReference type="Proteomes" id="UP000470771"/>
    </source>
</evidence>
<accession>A0A6N9NJB3</accession>